<proteinExistence type="predicted"/>
<evidence type="ECO:0000256" key="1">
    <source>
        <dbReference type="SAM" id="MobiDB-lite"/>
    </source>
</evidence>
<name>A0A7R7DTG0_9ACTN</name>
<evidence type="ECO:0000313" key="3">
    <source>
        <dbReference type="Proteomes" id="UP000611640"/>
    </source>
</evidence>
<dbReference type="Gene3D" id="1.10.1740.10">
    <property type="match status" value="1"/>
</dbReference>
<dbReference type="InterPro" id="IPR013324">
    <property type="entry name" value="RNA_pol_sigma_r3/r4-like"/>
</dbReference>
<sequence>MDFRGGAWPPATFLPTGNGRRRHTAAPAGRAYIRCVASPSAPRPPRPAADEQTLTWLAELQGTSRTAAQARLHALLLRAARAETGRRAGQLRLAGPELDDIAHQAADDALVSILRKLPEFRGDSRFTTWVYKFVVFEVAAKISRHFWARAAQPLESEQWERLPDRFGFSPEQAAQSADLLAAVRDAVSKELTSRQRDAFVAIVVDGMPLDSYVHQIGSNRNAVYKAVFDARRKIRAYLVTNGHLGEDGTR</sequence>
<feature type="region of interest" description="Disordered" evidence="1">
    <location>
        <begin position="1"/>
        <end position="23"/>
    </location>
</feature>
<dbReference type="SUPFAM" id="SSF88659">
    <property type="entry name" value="Sigma3 and sigma4 domains of RNA polymerase sigma factors"/>
    <property type="match status" value="1"/>
</dbReference>
<keyword evidence="3" id="KW-1185">Reference proteome</keyword>
<accession>A0A7R7DTG0</accession>
<evidence type="ECO:0000313" key="2">
    <source>
        <dbReference type="EMBL" id="BCJ37355.1"/>
    </source>
</evidence>
<dbReference type="KEGG" id="atl:Athai_48580"/>
<organism evidence="2 3">
    <name type="scientific">Actinocatenispora thailandica</name>
    <dbReference type="NCBI Taxonomy" id="227318"/>
    <lineage>
        <taxon>Bacteria</taxon>
        <taxon>Bacillati</taxon>
        <taxon>Actinomycetota</taxon>
        <taxon>Actinomycetes</taxon>
        <taxon>Micromonosporales</taxon>
        <taxon>Micromonosporaceae</taxon>
        <taxon>Actinocatenispora</taxon>
    </lineage>
</organism>
<dbReference type="AlphaFoldDB" id="A0A7R7DTG0"/>
<protein>
    <recommendedName>
        <fullName evidence="4">Sigma-70 family RNA polymerase sigma factor</fullName>
    </recommendedName>
</protein>
<evidence type="ECO:0008006" key="4">
    <source>
        <dbReference type="Google" id="ProtNLM"/>
    </source>
</evidence>
<dbReference type="InterPro" id="IPR036388">
    <property type="entry name" value="WH-like_DNA-bd_sf"/>
</dbReference>
<dbReference type="EMBL" id="AP023355">
    <property type="protein sequence ID" value="BCJ37355.1"/>
    <property type="molecule type" value="Genomic_DNA"/>
</dbReference>
<reference evidence="2 3" key="1">
    <citation type="submission" date="2020-08" db="EMBL/GenBank/DDBJ databases">
        <title>Whole genome shotgun sequence of Actinocatenispora thailandica NBRC 105041.</title>
        <authorList>
            <person name="Komaki H."/>
            <person name="Tamura T."/>
        </authorList>
    </citation>
    <scope>NUCLEOTIDE SEQUENCE [LARGE SCALE GENOMIC DNA]</scope>
    <source>
        <strain evidence="2 3">NBRC 105041</strain>
    </source>
</reference>
<gene>
    <name evidence="2" type="ORF">Athai_48580</name>
</gene>
<dbReference type="Gene3D" id="1.10.10.10">
    <property type="entry name" value="Winged helix-like DNA-binding domain superfamily/Winged helix DNA-binding domain"/>
    <property type="match status" value="1"/>
</dbReference>
<dbReference type="Proteomes" id="UP000611640">
    <property type="component" value="Chromosome"/>
</dbReference>